<sequence>MAERPADDPNDRMTTELGLRISALRKKKGLTLVALAGRTGLSQPFLSQIERGRARPSMPSLHRLASALDTTTPALLSGGDPGTSAAAEIDTSTVSLVRADQGSMAVQSNGQAKSLVAGERTMYPLEFVTSVSEFEDYYQHPGAEFIYVISGHLEVDLDAEGVHRIGPGDTLYFAGGVRHRWRVVGVWPARLLVTQAGPDAQSRNIAEPHI</sequence>
<dbReference type="SMART" id="SM00530">
    <property type="entry name" value="HTH_XRE"/>
    <property type="match status" value="1"/>
</dbReference>
<dbReference type="SUPFAM" id="SSF51182">
    <property type="entry name" value="RmlC-like cupins"/>
    <property type="match status" value="1"/>
</dbReference>
<dbReference type="InterPro" id="IPR050807">
    <property type="entry name" value="TransReg_Diox_bact_type"/>
</dbReference>
<protein>
    <submittedName>
        <fullName evidence="3">XRE family transcriptional regulator</fullName>
    </submittedName>
</protein>
<dbReference type="RefSeq" id="WP_330170374.1">
    <property type="nucleotide sequence ID" value="NZ_CP137080.1"/>
</dbReference>
<dbReference type="PROSITE" id="PS50943">
    <property type="entry name" value="HTH_CROC1"/>
    <property type="match status" value="1"/>
</dbReference>
<dbReference type="GO" id="GO:0003677">
    <property type="term" value="F:DNA binding"/>
    <property type="evidence" value="ECO:0007669"/>
    <property type="project" value="UniProtKB-KW"/>
</dbReference>
<proteinExistence type="predicted"/>
<reference evidence="3 4" key="1">
    <citation type="submission" date="2023-10" db="EMBL/GenBank/DDBJ databases">
        <title>Y20.</title>
        <authorList>
            <person name="Zhang G."/>
            <person name="Ding Y."/>
        </authorList>
    </citation>
    <scope>NUCLEOTIDE SEQUENCE [LARGE SCALE GENOMIC DNA]</scope>
    <source>
        <strain evidence="3 4">Y20</strain>
    </source>
</reference>
<dbReference type="KEGG" id="mliy:RYJ27_11150"/>
<dbReference type="Pfam" id="PF07883">
    <property type="entry name" value="Cupin_2"/>
    <property type="match status" value="1"/>
</dbReference>
<dbReference type="SUPFAM" id="SSF47413">
    <property type="entry name" value="lambda repressor-like DNA-binding domains"/>
    <property type="match status" value="1"/>
</dbReference>
<dbReference type="InterPro" id="IPR010982">
    <property type="entry name" value="Lambda_DNA-bd_dom_sf"/>
</dbReference>
<evidence type="ECO:0000313" key="4">
    <source>
        <dbReference type="Proteomes" id="UP001329313"/>
    </source>
</evidence>
<dbReference type="InterPro" id="IPR001387">
    <property type="entry name" value="Cro/C1-type_HTH"/>
</dbReference>
<accession>A0AAU0MFA6</accession>
<keyword evidence="1" id="KW-0238">DNA-binding</keyword>
<dbReference type="PANTHER" id="PTHR46797">
    <property type="entry name" value="HTH-TYPE TRANSCRIPTIONAL REGULATOR"/>
    <property type="match status" value="1"/>
</dbReference>
<dbReference type="InterPro" id="IPR014710">
    <property type="entry name" value="RmlC-like_jellyroll"/>
</dbReference>
<feature type="domain" description="HTH cro/C1-type" evidence="2">
    <location>
        <begin position="21"/>
        <end position="75"/>
    </location>
</feature>
<dbReference type="GO" id="GO:0005829">
    <property type="term" value="C:cytosol"/>
    <property type="evidence" value="ECO:0007669"/>
    <property type="project" value="TreeGrafter"/>
</dbReference>
<dbReference type="EMBL" id="CP137080">
    <property type="protein sequence ID" value="WOQ69243.1"/>
    <property type="molecule type" value="Genomic_DNA"/>
</dbReference>
<dbReference type="Gene3D" id="2.60.120.10">
    <property type="entry name" value="Jelly Rolls"/>
    <property type="match status" value="1"/>
</dbReference>
<dbReference type="InterPro" id="IPR013096">
    <property type="entry name" value="Cupin_2"/>
</dbReference>
<dbReference type="Gene3D" id="1.10.260.40">
    <property type="entry name" value="lambda repressor-like DNA-binding domains"/>
    <property type="match status" value="1"/>
</dbReference>
<dbReference type="CDD" id="cd00093">
    <property type="entry name" value="HTH_XRE"/>
    <property type="match status" value="1"/>
</dbReference>
<name>A0AAU0MFA6_9MICO</name>
<dbReference type="CDD" id="cd02209">
    <property type="entry name" value="cupin_XRE_C"/>
    <property type="match status" value="1"/>
</dbReference>
<dbReference type="PANTHER" id="PTHR46797:SF1">
    <property type="entry name" value="METHYLPHOSPHONATE SYNTHASE"/>
    <property type="match status" value="1"/>
</dbReference>
<gene>
    <name evidence="3" type="ORF">RYJ27_11150</name>
</gene>
<evidence type="ECO:0000259" key="2">
    <source>
        <dbReference type="PROSITE" id="PS50943"/>
    </source>
</evidence>
<organism evidence="3 4">
    <name type="scientific">Microbacterium limosum</name>
    <dbReference type="NCBI Taxonomy" id="3079935"/>
    <lineage>
        <taxon>Bacteria</taxon>
        <taxon>Bacillati</taxon>
        <taxon>Actinomycetota</taxon>
        <taxon>Actinomycetes</taxon>
        <taxon>Micrococcales</taxon>
        <taxon>Microbacteriaceae</taxon>
        <taxon>Microbacterium</taxon>
    </lineage>
</organism>
<dbReference type="InterPro" id="IPR011051">
    <property type="entry name" value="RmlC_Cupin_sf"/>
</dbReference>
<evidence type="ECO:0000313" key="3">
    <source>
        <dbReference type="EMBL" id="WOQ69243.1"/>
    </source>
</evidence>
<evidence type="ECO:0000256" key="1">
    <source>
        <dbReference type="ARBA" id="ARBA00023125"/>
    </source>
</evidence>
<dbReference type="Proteomes" id="UP001329313">
    <property type="component" value="Chromosome"/>
</dbReference>
<keyword evidence="4" id="KW-1185">Reference proteome</keyword>
<dbReference type="GO" id="GO:0003700">
    <property type="term" value="F:DNA-binding transcription factor activity"/>
    <property type="evidence" value="ECO:0007669"/>
    <property type="project" value="TreeGrafter"/>
</dbReference>
<dbReference type="Pfam" id="PF13560">
    <property type="entry name" value="HTH_31"/>
    <property type="match status" value="1"/>
</dbReference>
<dbReference type="AlphaFoldDB" id="A0AAU0MFA6"/>